<evidence type="ECO:0000256" key="3">
    <source>
        <dbReference type="ARBA" id="ARBA00022448"/>
    </source>
</evidence>
<dbReference type="GO" id="GO:0015288">
    <property type="term" value="F:porin activity"/>
    <property type="evidence" value="ECO:0007669"/>
    <property type="project" value="TreeGrafter"/>
</dbReference>
<evidence type="ECO:0000256" key="9">
    <source>
        <dbReference type="SAM" id="SignalP"/>
    </source>
</evidence>
<reference evidence="10" key="1">
    <citation type="submission" date="2022-08" db="EMBL/GenBank/DDBJ databases">
        <title>Draft genome sequencing of Roseisolibacter agri AW1220.</title>
        <authorList>
            <person name="Tobiishi Y."/>
            <person name="Tonouchi A."/>
        </authorList>
    </citation>
    <scope>NUCLEOTIDE SEQUENCE</scope>
    <source>
        <strain evidence="10">AW1220</strain>
    </source>
</reference>
<organism evidence="10 11">
    <name type="scientific">Roseisolibacter agri</name>
    <dbReference type="NCBI Taxonomy" id="2014610"/>
    <lineage>
        <taxon>Bacteria</taxon>
        <taxon>Pseudomonadati</taxon>
        <taxon>Gemmatimonadota</taxon>
        <taxon>Gemmatimonadia</taxon>
        <taxon>Gemmatimonadales</taxon>
        <taxon>Gemmatimonadaceae</taxon>
        <taxon>Roseisolibacter</taxon>
    </lineage>
</organism>
<dbReference type="GO" id="GO:0015562">
    <property type="term" value="F:efflux transmembrane transporter activity"/>
    <property type="evidence" value="ECO:0007669"/>
    <property type="project" value="InterPro"/>
</dbReference>
<feature type="region of interest" description="Disordered" evidence="8">
    <location>
        <begin position="302"/>
        <end position="330"/>
    </location>
</feature>
<feature type="chain" id="PRO_5041234669" description="TolC family protein" evidence="9">
    <location>
        <begin position="34"/>
        <end position="611"/>
    </location>
</feature>
<evidence type="ECO:0000313" key="10">
    <source>
        <dbReference type="EMBL" id="GLC23971.1"/>
    </source>
</evidence>
<feature type="region of interest" description="Disordered" evidence="8">
    <location>
        <begin position="569"/>
        <end position="611"/>
    </location>
</feature>
<keyword evidence="9" id="KW-0732">Signal</keyword>
<comment type="similarity">
    <text evidence="2">Belongs to the outer membrane factor (OMF) (TC 1.B.17) family.</text>
</comment>
<evidence type="ECO:0000256" key="4">
    <source>
        <dbReference type="ARBA" id="ARBA00022452"/>
    </source>
</evidence>
<dbReference type="AlphaFoldDB" id="A0AA37Q6L8"/>
<comment type="caution">
    <text evidence="10">The sequence shown here is derived from an EMBL/GenBank/DDBJ whole genome shotgun (WGS) entry which is preliminary data.</text>
</comment>
<dbReference type="RefSeq" id="WP_284348417.1">
    <property type="nucleotide sequence ID" value="NZ_BRXS01000001.1"/>
</dbReference>
<evidence type="ECO:0000256" key="8">
    <source>
        <dbReference type="SAM" id="MobiDB-lite"/>
    </source>
</evidence>
<dbReference type="Gene3D" id="1.20.1600.10">
    <property type="entry name" value="Outer membrane efflux proteins (OEP)"/>
    <property type="match status" value="2"/>
</dbReference>
<evidence type="ECO:0000256" key="2">
    <source>
        <dbReference type="ARBA" id="ARBA00007613"/>
    </source>
</evidence>
<dbReference type="EMBL" id="BRXS01000001">
    <property type="protein sequence ID" value="GLC23971.1"/>
    <property type="molecule type" value="Genomic_DNA"/>
</dbReference>
<protein>
    <recommendedName>
        <fullName evidence="12">TolC family protein</fullName>
    </recommendedName>
</protein>
<dbReference type="SUPFAM" id="SSF56954">
    <property type="entry name" value="Outer membrane efflux proteins (OEP)"/>
    <property type="match status" value="1"/>
</dbReference>
<keyword evidence="3" id="KW-0813">Transport</keyword>
<evidence type="ECO:0008006" key="12">
    <source>
        <dbReference type="Google" id="ProtNLM"/>
    </source>
</evidence>
<feature type="compositionally biased region" description="Low complexity" evidence="8">
    <location>
        <begin position="306"/>
        <end position="330"/>
    </location>
</feature>
<accession>A0AA37Q6L8</accession>
<evidence type="ECO:0000256" key="6">
    <source>
        <dbReference type="ARBA" id="ARBA00023136"/>
    </source>
</evidence>
<comment type="subcellular location">
    <subcellularLocation>
        <location evidence="1">Cell outer membrane</location>
    </subcellularLocation>
</comment>
<dbReference type="Pfam" id="PF02321">
    <property type="entry name" value="OEP"/>
    <property type="match status" value="2"/>
</dbReference>
<dbReference type="PANTHER" id="PTHR30026:SF20">
    <property type="entry name" value="OUTER MEMBRANE PROTEIN TOLC"/>
    <property type="match status" value="1"/>
</dbReference>
<keyword evidence="6" id="KW-0472">Membrane</keyword>
<evidence type="ECO:0000313" key="11">
    <source>
        <dbReference type="Proteomes" id="UP001161325"/>
    </source>
</evidence>
<name>A0AA37Q6L8_9BACT</name>
<gene>
    <name evidence="10" type="ORF">rosag_04840</name>
</gene>
<sequence length="611" mass="63996">MPSNPVTSPHPSWARSARALLLGAALWAVPVSAQTPAASGRAARPLSLEEAVRLGERQSEAVRVAEAGVLRARGQYAQARSQALPQVNATGAYQKQLQSQFEALANSAPKPDPNAPPAPVALCTPEIPADASPAARAAALAAAQSCSQDGGLGSITRVFANPNNIILGVTGSQNLFTGGRITAGLRAADAGRRSADIGVRAARAQVTLDVAQAYFDAALADRLVSISESSFVQTERAFRQTAIAREVGNVSEFDLLRSRVARDNQRPLLIQARTQRDVAYVRLRQLLDLPLDEPLSLTTALPTPDVAPVPTRATADATATPRPPATRGGAPVATVAANERFTTVNVNPAEVLAEDPLVATAVDSIVAAADTAAASRAPARQTRENITVQRNLLRSARAQRLPAVQLTTNYQRFAYPSGEGITFPTALNQFYPNWTVALGVSVPILTGGRIRGDEMIAEANLREAEQTSRQVEELSALDARLAVSQLAQAEATWRASAGTASQATRAYSIAEVRFREGLATQVELADSRLLLQQAEANAATAARDREVARLRLALLKDLPLSAQGAAQQGMGGAAAQAGASQQQRSNSPQGAQGSAQRAGGFQQTGTTGGTP</sequence>
<dbReference type="PANTHER" id="PTHR30026">
    <property type="entry name" value="OUTER MEMBRANE PROTEIN TOLC"/>
    <property type="match status" value="1"/>
</dbReference>
<keyword evidence="7" id="KW-0998">Cell outer membrane</keyword>
<dbReference type="InterPro" id="IPR003423">
    <property type="entry name" value="OMP_efflux"/>
</dbReference>
<keyword evidence="5" id="KW-0812">Transmembrane</keyword>
<dbReference type="InterPro" id="IPR051906">
    <property type="entry name" value="TolC-like"/>
</dbReference>
<evidence type="ECO:0000256" key="7">
    <source>
        <dbReference type="ARBA" id="ARBA00023237"/>
    </source>
</evidence>
<feature type="signal peptide" evidence="9">
    <location>
        <begin position="1"/>
        <end position="33"/>
    </location>
</feature>
<dbReference type="Proteomes" id="UP001161325">
    <property type="component" value="Unassembled WGS sequence"/>
</dbReference>
<keyword evidence="11" id="KW-1185">Reference proteome</keyword>
<evidence type="ECO:0000256" key="1">
    <source>
        <dbReference type="ARBA" id="ARBA00004442"/>
    </source>
</evidence>
<dbReference type="GO" id="GO:1990281">
    <property type="term" value="C:efflux pump complex"/>
    <property type="evidence" value="ECO:0007669"/>
    <property type="project" value="TreeGrafter"/>
</dbReference>
<feature type="compositionally biased region" description="Low complexity" evidence="8">
    <location>
        <begin position="569"/>
        <end position="605"/>
    </location>
</feature>
<keyword evidence="4" id="KW-1134">Transmembrane beta strand</keyword>
<evidence type="ECO:0000256" key="5">
    <source>
        <dbReference type="ARBA" id="ARBA00022692"/>
    </source>
</evidence>
<proteinExistence type="inferred from homology"/>
<dbReference type="GO" id="GO:0009279">
    <property type="term" value="C:cell outer membrane"/>
    <property type="evidence" value="ECO:0007669"/>
    <property type="project" value="UniProtKB-SubCell"/>
</dbReference>